<dbReference type="Proteomes" id="UP000247409">
    <property type="component" value="Unassembled WGS sequence"/>
</dbReference>
<evidence type="ECO:0000313" key="1">
    <source>
        <dbReference type="EMBL" id="PXF41080.1"/>
    </source>
</evidence>
<comment type="caution">
    <text evidence="1">The sequence shown here is derived from an EMBL/GenBank/DDBJ whole genome shotgun (WGS) entry which is preliminary data.</text>
</comment>
<protein>
    <submittedName>
        <fullName evidence="1">Uncharacterized protein</fullName>
    </submittedName>
</protein>
<proteinExistence type="predicted"/>
<accession>A0A2V3IIY6</accession>
<name>A0A2V3IIY6_9FLOR</name>
<dbReference type="AlphaFoldDB" id="A0A2V3IIY6"/>
<sequence>MHLNHHLRHAIPHITHLHSKTHTPSQIVFDHPTEFHLTLKKHTHAKELFSIKEANSEHALYHILRCQDGLRLTDKHGEELYRTAVSSSDNTMRIRDARTDDIVITTRQRGQLFSIVQVFNGDGFYGKPFIEVCAALDYKVTEAEGGRLLATVEQVVRWSEPSHCSVHIATGLNAPLLLLLIASINHTVEI</sequence>
<reference evidence="1 2" key="1">
    <citation type="journal article" date="2018" name="Mol. Biol. Evol.">
        <title>Analysis of the draft genome of the red seaweed Gracilariopsis chorda provides insights into genome size evolution in Rhodophyta.</title>
        <authorList>
            <person name="Lee J."/>
            <person name="Yang E.C."/>
            <person name="Graf L."/>
            <person name="Yang J.H."/>
            <person name="Qiu H."/>
            <person name="Zel Zion U."/>
            <person name="Chan C.X."/>
            <person name="Stephens T.G."/>
            <person name="Weber A.P.M."/>
            <person name="Boo G.H."/>
            <person name="Boo S.M."/>
            <person name="Kim K.M."/>
            <person name="Shin Y."/>
            <person name="Jung M."/>
            <person name="Lee S.J."/>
            <person name="Yim H.S."/>
            <person name="Lee J.H."/>
            <person name="Bhattacharya D."/>
            <person name="Yoon H.S."/>
        </authorList>
    </citation>
    <scope>NUCLEOTIDE SEQUENCE [LARGE SCALE GENOMIC DNA]</scope>
    <source>
        <strain evidence="1 2">SKKU-2015</strain>
        <tissue evidence="1">Whole body</tissue>
    </source>
</reference>
<evidence type="ECO:0000313" key="2">
    <source>
        <dbReference type="Proteomes" id="UP000247409"/>
    </source>
</evidence>
<organism evidence="1 2">
    <name type="scientific">Gracilariopsis chorda</name>
    <dbReference type="NCBI Taxonomy" id="448386"/>
    <lineage>
        <taxon>Eukaryota</taxon>
        <taxon>Rhodophyta</taxon>
        <taxon>Florideophyceae</taxon>
        <taxon>Rhodymeniophycidae</taxon>
        <taxon>Gracilariales</taxon>
        <taxon>Gracilariaceae</taxon>
        <taxon>Gracilariopsis</taxon>
    </lineage>
</organism>
<dbReference type="EMBL" id="NBIV01000237">
    <property type="protein sequence ID" value="PXF41080.1"/>
    <property type="molecule type" value="Genomic_DNA"/>
</dbReference>
<gene>
    <name evidence="1" type="ORF">BWQ96_09220</name>
</gene>
<keyword evidence="2" id="KW-1185">Reference proteome</keyword>